<evidence type="ECO:0000256" key="1">
    <source>
        <dbReference type="ARBA" id="ARBA00004141"/>
    </source>
</evidence>
<evidence type="ECO:0000256" key="6">
    <source>
        <dbReference type="RuleBase" id="RU363041"/>
    </source>
</evidence>
<dbReference type="AlphaFoldDB" id="A0A8I0KNV3"/>
<protein>
    <recommendedName>
        <fullName evidence="6">Probable membrane transporter protein</fullName>
    </recommendedName>
</protein>
<dbReference type="PANTHER" id="PTHR43701:SF2">
    <property type="entry name" value="MEMBRANE TRANSPORTER PROTEIN YJNA-RELATED"/>
    <property type="match status" value="1"/>
</dbReference>
<keyword evidence="6" id="KW-1003">Cell membrane</keyword>
<feature type="transmembrane region" description="Helical" evidence="6">
    <location>
        <begin position="101"/>
        <end position="119"/>
    </location>
</feature>
<keyword evidence="3 6" id="KW-0812">Transmembrane</keyword>
<keyword evidence="8" id="KW-1185">Reference proteome</keyword>
<dbReference type="Pfam" id="PF01925">
    <property type="entry name" value="TauE"/>
    <property type="match status" value="1"/>
</dbReference>
<evidence type="ECO:0000256" key="5">
    <source>
        <dbReference type="ARBA" id="ARBA00023136"/>
    </source>
</evidence>
<keyword evidence="5 6" id="KW-0472">Membrane</keyword>
<evidence type="ECO:0000256" key="2">
    <source>
        <dbReference type="ARBA" id="ARBA00009142"/>
    </source>
</evidence>
<reference evidence="7 8" key="1">
    <citation type="submission" date="2020-08" db="EMBL/GenBank/DDBJ databases">
        <title>Winkia gen. nov., sp. nov., isolated from faeces of the Anser albifrons in China.</title>
        <authorList>
            <person name="Liu Q."/>
        </authorList>
    </citation>
    <scope>NUCLEOTIDE SEQUENCE [LARGE SCALE GENOMIC DNA]</scope>
    <source>
        <strain evidence="7 8">C62</strain>
    </source>
</reference>
<keyword evidence="4 6" id="KW-1133">Transmembrane helix</keyword>
<feature type="transmembrane region" description="Helical" evidence="6">
    <location>
        <begin position="236"/>
        <end position="257"/>
    </location>
</feature>
<feature type="transmembrane region" description="Helical" evidence="6">
    <location>
        <begin position="140"/>
        <end position="173"/>
    </location>
</feature>
<dbReference type="PANTHER" id="PTHR43701">
    <property type="entry name" value="MEMBRANE TRANSPORTER PROTEIN MJ0441-RELATED"/>
    <property type="match status" value="1"/>
</dbReference>
<feature type="transmembrane region" description="Helical" evidence="6">
    <location>
        <begin position="76"/>
        <end position="95"/>
    </location>
</feature>
<evidence type="ECO:0000313" key="8">
    <source>
        <dbReference type="Proteomes" id="UP000627538"/>
    </source>
</evidence>
<comment type="caution">
    <text evidence="7">The sequence shown here is derived from an EMBL/GenBank/DDBJ whole genome shotgun (WGS) entry which is preliminary data.</text>
</comment>
<comment type="subcellular location">
    <subcellularLocation>
        <location evidence="6">Cell membrane</location>
        <topology evidence="6">Multi-pass membrane protein</topology>
    </subcellularLocation>
    <subcellularLocation>
        <location evidence="1">Membrane</location>
        <topology evidence="1">Multi-pass membrane protein</topology>
    </subcellularLocation>
</comment>
<evidence type="ECO:0000313" key="7">
    <source>
        <dbReference type="EMBL" id="MBD3689691.1"/>
    </source>
</evidence>
<dbReference type="GO" id="GO:0005886">
    <property type="term" value="C:plasma membrane"/>
    <property type="evidence" value="ECO:0007669"/>
    <property type="project" value="UniProtKB-SubCell"/>
</dbReference>
<dbReference type="EMBL" id="JACRUO010000001">
    <property type="protein sequence ID" value="MBD3689691.1"/>
    <property type="molecule type" value="Genomic_DNA"/>
</dbReference>
<dbReference type="InterPro" id="IPR051598">
    <property type="entry name" value="TSUP/Inactive_protease-like"/>
</dbReference>
<evidence type="ECO:0000256" key="4">
    <source>
        <dbReference type="ARBA" id="ARBA00022989"/>
    </source>
</evidence>
<sequence length="260" mass="25960">MEATTILTAVGIGVLVGIVVGALGAGGGILSVPILVYLLGQSPHDAAAESLVIVALTAIVSIIPHARAGRVRVRDGLTFGLLSVIGAVAGSRLSVLVPEDALMVAFGVLLAAVGIVMIGKARRARAGEAPRRADATASPGAVVAAACLTGFLTGFFGVGGGFVVVPMLVLGLAIPMRSAVATSLLVMIITSTVGLASRVGTGIVIDWPLVLAFSIASMIGGLLGAPASRRARESTLTLIFGLLLIAVAAATLVRTFIALL</sequence>
<organism evidence="7 8">
    <name type="scientific">Nanchangia anserum</name>
    <dbReference type="NCBI Taxonomy" id="2692125"/>
    <lineage>
        <taxon>Bacteria</taxon>
        <taxon>Bacillati</taxon>
        <taxon>Actinomycetota</taxon>
        <taxon>Actinomycetes</taxon>
        <taxon>Actinomycetales</taxon>
        <taxon>Actinomycetaceae</taxon>
        <taxon>Nanchangia</taxon>
    </lineage>
</organism>
<feature type="transmembrane region" description="Helical" evidence="6">
    <location>
        <begin position="46"/>
        <end position="64"/>
    </location>
</feature>
<dbReference type="Proteomes" id="UP000627538">
    <property type="component" value="Unassembled WGS sequence"/>
</dbReference>
<gene>
    <name evidence="7" type="ORF">H8R10_05560</name>
</gene>
<feature type="transmembrane region" description="Helical" evidence="6">
    <location>
        <begin position="12"/>
        <end position="40"/>
    </location>
</feature>
<proteinExistence type="inferred from homology"/>
<feature type="transmembrane region" description="Helical" evidence="6">
    <location>
        <begin position="203"/>
        <end position="224"/>
    </location>
</feature>
<dbReference type="RefSeq" id="WP_191071720.1">
    <property type="nucleotide sequence ID" value="NZ_CP060506.1"/>
</dbReference>
<feature type="transmembrane region" description="Helical" evidence="6">
    <location>
        <begin position="179"/>
        <end position="196"/>
    </location>
</feature>
<comment type="similarity">
    <text evidence="2 6">Belongs to the 4-toluene sulfonate uptake permease (TSUP) (TC 2.A.102) family.</text>
</comment>
<evidence type="ECO:0000256" key="3">
    <source>
        <dbReference type="ARBA" id="ARBA00022692"/>
    </source>
</evidence>
<dbReference type="InterPro" id="IPR002781">
    <property type="entry name" value="TM_pro_TauE-like"/>
</dbReference>
<name>A0A8I0KNV3_9ACTO</name>
<accession>A0A8I0KNV3</accession>